<accession>S8BQN3</accession>
<comment type="caution">
    <text evidence="4">The sequence shown here is derived from an EMBL/GenBank/DDBJ whole genome shotgun (WGS) entry which is preliminary data.</text>
</comment>
<dbReference type="STRING" id="1284197.S8BQN3"/>
<feature type="region of interest" description="Disordered" evidence="1">
    <location>
        <begin position="231"/>
        <end position="260"/>
    </location>
</feature>
<dbReference type="eggNOG" id="ENOG502SY9I">
    <property type="taxonomic scope" value="Eukaryota"/>
</dbReference>
<dbReference type="OMA" id="AQCEFTE"/>
<feature type="chain" id="PRO_5004561501" description="DUF7136 domain-containing protein" evidence="2">
    <location>
        <begin position="17"/>
        <end position="283"/>
    </location>
</feature>
<gene>
    <name evidence="4" type="ORF">H072_4346</name>
</gene>
<dbReference type="HOGENOM" id="CLU_060145_0_0_1"/>
<dbReference type="EMBL" id="AQGS01000206">
    <property type="protein sequence ID" value="EPS41753.1"/>
    <property type="molecule type" value="Genomic_DNA"/>
</dbReference>
<name>S8BQN3_DACHA</name>
<evidence type="ECO:0000256" key="1">
    <source>
        <dbReference type="SAM" id="MobiDB-lite"/>
    </source>
</evidence>
<protein>
    <recommendedName>
        <fullName evidence="3">DUF7136 domain-containing protein</fullName>
    </recommendedName>
</protein>
<evidence type="ECO:0000313" key="4">
    <source>
        <dbReference type="EMBL" id="EPS41753.1"/>
    </source>
</evidence>
<reference evidence="5" key="2">
    <citation type="submission" date="2013-04" db="EMBL/GenBank/DDBJ databases">
        <title>Genomic mechanisms accounting for the adaptation to parasitism in nematode-trapping fungi.</title>
        <authorList>
            <person name="Ahren D.G."/>
        </authorList>
    </citation>
    <scope>NUCLEOTIDE SEQUENCE [LARGE SCALE GENOMIC DNA]</scope>
    <source>
        <strain evidence="5">CBS 200.50</strain>
    </source>
</reference>
<evidence type="ECO:0000313" key="5">
    <source>
        <dbReference type="Proteomes" id="UP000015100"/>
    </source>
</evidence>
<feature type="domain" description="DUF7136" evidence="3">
    <location>
        <begin position="24"/>
        <end position="218"/>
    </location>
</feature>
<dbReference type="InterPro" id="IPR055560">
    <property type="entry name" value="DUF7136"/>
</dbReference>
<dbReference type="OrthoDB" id="4490227at2759"/>
<feature type="signal peptide" evidence="2">
    <location>
        <begin position="1"/>
        <end position="16"/>
    </location>
</feature>
<keyword evidence="2" id="KW-0732">Signal</keyword>
<evidence type="ECO:0000256" key="2">
    <source>
        <dbReference type="SAM" id="SignalP"/>
    </source>
</evidence>
<proteinExistence type="predicted"/>
<dbReference type="Pfam" id="PF23584">
    <property type="entry name" value="DUF7136"/>
    <property type="match status" value="1"/>
</dbReference>
<reference evidence="4 5" key="1">
    <citation type="journal article" date="2013" name="PLoS Genet.">
        <title>Genomic mechanisms accounting for the adaptation to parasitism in nematode-trapping fungi.</title>
        <authorList>
            <person name="Meerupati T."/>
            <person name="Andersson K.M."/>
            <person name="Friman E."/>
            <person name="Kumar D."/>
            <person name="Tunlid A."/>
            <person name="Ahren D."/>
        </authorList>
    </citation>
    <scope>NUCLEOTIDE SEQUENCE [LARGE SCALE GENOMIC DNA]</scope>
    <source>
        <strain evidence="4 5">CBS 200.50</strain>
    </source>
</reference>
<sequence length="283" mass="29711">MKEFLLLATFLPMLSGAVDTPILPANIEINIIFPRNETYSPADKFPIVLALQNAPLAYDFGFHLLWELRNLSIRGSSSDFIDSESILRSNLPIRVPAPSKTLFIVNSTDEFTSLYQEGIGTYQLTWYFALGQNCTRDGDFINHSIGARLAEGGLVFTIADGGKPANLTAGGPCPPAGAAFRIQSNITGCAHVDDSGVQAKPCNIVINDQLASSISAQLPLVTISTTSAPILTTPGSTTSTSSSTDLPSSTSTSVTGNNAPRGGPFQTAAALLAGAAGLCIFLV</sequence>
<feature type="compositionally biased region" description="Low complexity" evidence="1">
    <location>
        <begin position="232"/>
        <end position="255"/>
    </location>
</feature>
<dbReference type="Proteomes" id="UP000015100">
    <property type="component" value="Unassembled WGS sequence"/>
</dbReference>
<evidence type="ECO:0000259" key="3">
    <source>
        <dbReference type="Pfam" id="PF23584"/>
    </source>
</evidence>
<keyword evidence="5" id="KW-1185">Reference proteome</keyword>
<dbReference type="AlphaFoldDB" id="S8BQN3"/>
<organism evidence="4 5">
    <name type="scientific">Dactylellina haptotyla (strain CBS 200.50)</name>
    <name type="common">Nematode-trapping fungus</name>
    <name type="synonym">Monacrosporium haptotylum</name>
    <dbReference type="NCBI Taxonomy" id="1284197"/>
    <lineage>
        <taxon>Eukaryota</taxon>
        <taxon>Fungi</taxon>
        <taxon>Dikarya</taxon>
        <taxon>Ascomycota</taxon>
        <taxon>Pezizomycotina</taxon>
        <taxon>Orbiliomycetes</taxon>
        <taxon>Orbiliales</taxon>
        <taxon>Orbiliaceae</taxon>
        <taxon>Dactylellina</taxon>
    </lineage>
</organism>